<dbReference type="Pfam" id="PF08327">
    <property type="entry name" value="AHSA1"/>
    <property type="match status" value="1"/>
</dbReference>
<keyword evidence="6" id="KW-1185">Reference proteome</keyword>
<evidence type="ECO:0000313" key="4">
    <source>
        <dbReference type="EMBL" id="MBE1207208.1"/>
    </source>
</evidence>
<evidence type="ECO:0000313" key="3">
    <source>
        <dbReference type="EMBL" id="MBB6468277.1"/>
    </source>
</evidence>
<dbReference type="RefSeq" id="WP_184770652.1">
    <property type="nucleotide sequence ID" value="NZ_JACHGI010000009.1"/>
</dbReference>
<dbReference type="SUPFAM" id="SSF55961">
    <property type="entry name" value="Bet v1-like"/>
    <property type="match status" value="1"/>
</dbReference>
<reference evidence="4 6" key="2">
    <citation type="submission" date="2020-09" db="EMBL/GenBank/DDBJ databases">
        <title>Draft Genome Sequence of Aminobacter carboxidus type strain DSM 1086, a soil Gram-negative carboxydobacterium.</title>
        <authorList>
            <person name="Turrini P."/>
            <person name="Tescari M."/>
            <person name="Artuso I."/>
            <person name="Lugli G.A."/>
            <person name="Frangipani E."/>
            <person name="Ventura M."/>
            <person name="Visca P."/>
        </authorList>
    </citation>
    <scope>NUCLEOTIDE SEQUENCE [LARGE SCALE GENOMIC DNA]</scope>
    <source>
        <strain evidence="4 6">DSM 1086</strain>
    </source>
</reference>
<name>A0A8E2BF18_9HYPH</name>
<dbReference type="InterPro" id="IPR013538">
    <property type="entry name" value="ASHA1/2-like_C"/>
</dbReference>
<comment type="similarity">
    <text evidence="1">Belongs to the AHA1 family.</text>
</comment>
<evidence type="ECO:0000313" key="6">
    <source>
        <dbReference type="Proteomes" id="UP000598227"/>
    </source>
</evidence>
<organism evidence="3 5">
    <name type="scientific">Aminobacter carboxidus</name>
    <dbReference type="NCBI Taxonomy" id="376165"/>
    <lineage>
        <taxon>Bacteria</taxon>
        <taxon>Pseudomonadati</taxon>
        <taxon>Pseudomonadota</taxon>
        <taxon>Alphaproteobacteria</taxon>
        <taxon>Hyphomicrobiales</taxon>
        <taxon>Phyllobacteriaceae</taxon>
        <taxon>Aminobacter</taxon>
    </lineage>
</organism>
<dbReference type="Proteomes" id="UP000532373">
    <property type="component" value="Unassembled WGS sequence"/>
</dbReference>
<proteinExistence type="inferred from homology"/>
<gene>
    <name evidence="3" type="ORF">HNQ96_004161</name>
    <name evidence="4" type="ORF">IHE39_23205</name>
</gene>
<evidence type="ECO:0000256" key="1">
    <source>
        <dbReference type="ARBA" id="ARBA00006817"/>
    </source>
</evidence>
<dbReference type="AlphaFoldDB" id="A0A8E2BF18"/>
<dbReference type="EMBL" id="JACHGI010000009">
    <property type="protein sequence ID" value="MBB6468277.1"/>
    <property type="molecule type" value="Genomic_DNA"/>
</dbReference>
<evidence type="ECO:0000259" key="2">
    <source>
        <dbReference type="Pfam" id="PF08327"/>
    </source>
</evidence>
<dbReference type="Gene3D" id="3.30.530.20">
    <property type="match status" value="1"/>
</dbReference>
<reference evidence="3 5" key="1">
    <citation type="submission" date="2020-08" db="EMBL/GenBank/DDBJ databases">
        <title>Genomic Encyclopedia of Type Strains, Phase IV (KMG-IV): sequencing the most valuable type-strain genomes for metagenomic binning, comparative biology and taxonomic classification.</title>
        <authorList>
            <person name="Goeker M."/>
        </authorList>
    </citation>
    <scope>NUCLEOTIDE SEQUENCE [LARGE SCALE GENOMIC DNA]</scope>
    <source>
        <strain evidence="3 5">DSM 17454</strain>
    </source>
</reference>
<dbReference type="Proteomes" id="UP000598227">
    <property type="component" value="Unassembled WGS sequence"/>
</dbReference>
<accession>A0A8E2BF18</accession>
<feature type="domain" description="Activator of Hsp90 ATPase homologue 1/2-like C-terminal" evidence="2">
    <location>
        <begin position="19"/>
        <end position="144"/>
    </location>
</feature>
<dbReference type="InterPro" id="IPR023393">
    <property type="entry name" value="START-like_dom_sf"/>
</dbReference>
<dbReference type="EMBL" id="JACZEP010000009">
    <property type="protein sequence ID" value="MBE1207208.1"/>
    <property type="molecule type" value="Genomic_DNA"/>
</dbReference>
<protein>
    <submittedName>
        <fullName evidence="4">SRPBCC family protein</fullName>
    </submittedName>
    <submittedName>
        <fullName evidence="3">Uncharacterized protein YndB with AHSA1/START domain</fullName>
    </submittedName>
</protein>
<evidence type="ECO:0000313" key="5">
    <source>
        <dbReference type="Proteomes" id="UP000532373"/>
    </source>
</evidence>
<dbReference type="CDD" id="cd08900">
    <property type="entry name" value="SRPBCC_CalC_Aha1-like_7"/>
    <property type="match status" value="1"/>
</dbReference>
<sequence length="157" mass="17243">MTATATVQASFSIDRFYAASPAEVFAAFSNAERKRRWFAEGEGWEVDEFSLDFRIGGSERSRFRFQGGPEISNDTTYLDIVPDQRIVIAYVMALAGIRFSASLATIEFTPEGNGTRLTYVEQDSFLDGQYGSADREAGCRGLLEILAGEVEKVAVAA</sequence>
<comment type="caution">
    <text evidence="3">The sequence shown here is derived from an EMBL/GenBank/DDBJ whole genome shotgun (WGS) entry which is preliminary data.</text>
</comment>